<feature type="region of interest" description="Disordered" evidence="1">
    <location>
        <begin position="1"/>
        <end position="129"/>
    </location>
</feature>
<organism evidence="2 3">
    <name type="scientific">Monilinia fructigena</name>
    <dbReference type="NCBI Taxonomy" id="38457"/>
    <lineage>
        <taxon>Eukaryota</taxon>
        <taxon>Fungi</taxon>
        <taxon>Dikarya</taxon>
        <taxon>Ascomycota</taxon>
        <taxon>Pezizomycotina</taxon>
        <taxon>Leotiomycetes</taxon>
        <taxon>Helotiales</taxon>
        <taxon>Sclerotiniaceae</taxon>
        <taxon>Monilinia</taxon>
    </lineage>
</organism>
<dbReference type="EMBL" id="QKRW01000021">
    <property type="protein sequence ID" value="RAL63027.1"/>
    <property type="molecule type" value="Genomic_DNA"/>
</dbReference>
<keyword evidence="3" id="KW-1185">Reference proteome</keyword>
<evidence type="ECO:0000313" key="2">
    <source>
        <dbReference type="EMBL" id="RAL63027.1"/>
    </source>
</evidence>
<feature type="compositionally biased region" description="Polar residues" evidence="1">
    <location>
        <begin position="1"/>
        <end position="22"/>
    </location>
</feature>
<dbReference type="AlphaFoldDB" id="A0A395IRU0"/>
<evidence type="ECO:0000313" key="3">
    <source>
        <dbReference type="Proteomes" id="UP000249056"/>
    </source>
</evidence>
<comment type="caution">
    <text evidence="2">The sequence shown here is derived from an EMBL/GenBank/DDBJ whole genome shotgun (WGS) entry which is preliminary data.</text>
</comment>
<proteinExistence type="predicted"/>
<gene>
    <name evidence="2" type="ORF">DID88_004112</name>
</gene>
<reference evidence="2 3" key="1">
    <citation type="submission" date="2018-06" db="EMBL/GenBank/DDBJ databases">
        <title>Genome Sequence of the Brown Rot Fungal Pathogen Monilinia fructigena.</title>
        <authorList>
            <person name="Landi L."/>
            <person name="De Miccolis Angelini R.M."/>
            <person name="Pollastro S."/>
            <person name="Abate D."/>
            <person name="Faretra F."/>
            <person name="Romanazzi G."/>
        </authorList>
    </citation>
    <scope>NUCLEOTIDE SEQUENCE [LARGE SCALE GENOMIC DNA]</scope>
    <source>
        <strain evidence="2 3">Mfrg269</strain>
    </source>
</reference>
<evidence type="ECO:0000256" key="1">
    <source>
        <dbReference type="SAM" id="MobiDB-lite"/>
    </source>
</evidence>
<protein>
    <submittedName>
        <fullName evidence="2">Uncharacterized protein</fullName>
    </submittedName>
</protein>
<accession>A0A395IRU0</accession>
<name>A0A395IRU0_9HELO</name>
<dbReference type="Proteomes" id="UP000249056">
    <property type="component" value="Unassembled WGS sequence"/>
</dbReference>
<feature type="compositionally biased region" description="Polar residues" evidence="1">
    <location>
        <begin position="118"/>
        <end position="129"/>
    </location>
</feature>
<feature type="compositionally biased region" description="Low complexity" evidence="1">
    <location>
        <begin position="30"/>
        <end position="43"/>
    </location>
</feature>
<sequence length="129" mass="13802">MSGKVSSQGTCTKRSDSGSVKSLSRKPVPSSSKSDTSLSDSNSINNRKNKPKPFSLLGRSRSLRDDQSPAEPSPPKIITWTPDTHTHQHASSAASSVKTTAPARSDDDRNSREMSTPAKYSTTIGRSPT</sequence>